<sequence>MARTTSEANCTSTSTTTFLNILLRELRDIVYRYASVPATTSLSTGQNYAHKPPYFERAARFGSRLLNGIHGWVRLMAEGFTYASWIRSLTLRKGVEDYPMVNSDWDWDCGGLWVPLEPTSSLAKGLGRLMRPDAVHVEEATELQRRACYRKESESLDY</sequence>
<gene>
    <name evidence="1" type="ORF">LTR09_001482</name>
</gene>
<protein>
    <submittedName>
        <fullName evidence="1">Uncharacterized protein</fullName>
    </submittedName>
</protein>
<comment type="caution">
    <text evidence="1">The sequence shown here is derived from an EMBL/GenBank/DDBJ whole genome shotgun (WGS) entry which is preliminary data.</text>
</comment>
<name>A0AAJ0LVQ4_9PEZI</name>
<evidence type="ECO:0000313" key="2">
    <source>
        <dbReference type="Proteomes" id="UP001271007"/>
    </source>
</evidence>
<dbReference type="Proteomes" id="UP001271007">
    <property type="component" value="Unassembled WGS sequence"/>
</dbReference>
<evidence type="ECO:0000313" key="1">
    <source>
        <dbReference type="EMBL" id="KAK3057300.1"/>
    </source>
</evidence>
<proteinExistence type="predicted"/>
<keyword evidence="2" id="KW-1185">Reference proteome</keyword>
<dbReference type="AlphaFoldDB" id="A0AAJ0LVQ4"/>
<dbReference type="EMBL" id="JAWDJX010000003">
    <property type="protein sequence ID" value="KAK3057300.1"/>
    <property type="molecule type" value="Genomic_DNA"/>
</dbReference>
<reference evidence="1" key="1">
    <citation type="submission" date="2023-04" db="EMBL/GenBank/DDBJ databases">
        <title>Black Yeasts Isolated from many extreme environments.</title>
        <authorList>
            <person name="Coleine C."/>
            <person name="Stajich J.E."/>
            <person name="Selbmann L."/>
        </authorList>
    </citation>
    <scope>NUCLEOTIDE SEQUENCE</scope>
    <source>
        <strain evidence="1">CCFEE 5312</strain>
    </source>
</reference>
<accession>A0AAJ0LVQ4</accession>
<organism evidence="1 2">
    <name type="scientific">Extremus antarcticus</name>
    <dbReference type="NCBI Taxonomy" id="702011"/>
    <lineage>
        <taxon>Eukaryota</taxon>
        <taxon>Fungi</taxon>
        <taxon>Dikarya</taxon>
        <taxon>Ascomycota</taxon>
        <taxon>Pezizomycotina</taxon>
        <taxon>Dothideomycetes</taxon>
        <taxon>Dothideomycetidae</taxon>
        <taxon>Mycosphaerellales</taxon>
        <taxon>Extremaceae</taxon>
        <taxon>Extremus</taxon>
    </lineage>
</organism>